<name>A0A382NKZ6_9ZZZZ</name>
<dbReference type="AlphaFoldDB" id="A0A382NKZ6"/>
<gene>
    <name evidence="2" type="ORF">METZ01_LOCUS314630</name>
</gene>
<feature type="transmembrane region" description="Helical" evidence="1">
    <location>
        <begin position="66"/>
        <end position="84"/>
    </location>
</feature>
<reference evidence="2" key="1">
    <citation type="submission" date="2018-05" db="EMBL/GenBank/DDBJ databases">
        <authorList>
            <person name="Lanie J.A."/>
            <person name="Ng W.-L."/>
            <person name="Kazmierczak K.M."/>
            <person name="Andrzejewski T.M."/>
            <person name="Davidsen T.M."/>
            <person name="Wayne K.J."/>
            <person name="Tettelin H."/>
            <person name="Glass J.I."/>
            <person name="Rusch D."/>
            <person name="Podicherti R."/>
            <person name="Tsui H.-C.T."/>
            <person name="Winkler M.E."/>
        </authorList>
    </citation>
    <scope>NUCLEOTIDE SEQUENCE</scope>
</reference>
<dbReference type="InterPro" id="IPR017850">
    <property type="entry name" value="Alkaline_phosphatase_core_sf"/>
</dbReference>
<feature type="transmembrane region" description="Helical" evidence="1">
    <location>
        <begin position="37"/>
        <end position="54"/>
    </location>
</feature>
<feature type="non-terminal residue" evidence="2">
    <location>
        <position position="1"/>
    </location>
</feature>
<sequence>NYDELIFQDILISLSIIAVSIAVWVVITKIIKNGNKAALITGVGVAFFFYFGYLQDALFYPLNKTSVLMIISIIVFIISAIYFVKSKKNFALSIKIANVFTVTMILFTLIQFAIPGALAEKPNVYHIILDEYTDNEILLKKFGYNNEKFLEFLNKNEFYMADKTFSTFGSTPDELNLILNMDYPISSGWVSDAYQDLKTNKVMSTFSDQNYSVIETNSAMRWKDFSDVDTHLCYDVDFINSEFLDQVLRKSIIRYFMEQHQTDTRRDIVRCTFNELSEIALQSNGPTYVFAHLYVPHPPFIFGPNGENVTPDHREISGLQSWENPQGYLNQLIYATSEISVVITNIVENDPNAIIILQGDTGTSTG</sequence>
<evidence type="ECO:0008006" key="3">
    <source>
        <dbReference type="Google" id="ProtNLM"/>
    </source>
</evidence>
<evidence type="ECO:0000313" key="2">
    <source>
        <dbReference type="EMBL" id="SVC61776.1"/>
    </source>
</evidence>
<feature type="transmembrane region" description="Helical" evidence="1">
    <location>
        <begin position="6"/>
        <end position="25"/>
    </location>
</feature>
<keyword evidence="1" id="KW-1133">Transmembrane helix</keyword>
<feature type="non-terminal residue" evidence="2">
    <location>
        <position position="366"/>
    </location>
</feature>
<dbReference type="Gene3D" id="3.40.720.10">
    <property type="entry name" value="Alkaline Phosphatase, subunit A"/>
    <property type="match status" value="1"/>
</dbReference>
<proteinExistence type="predicted"/>
<keyword evidence="1" id="KW-0472">Membrane</keyword>
<organism evidence="2">
    <name type="scientific">marine metagenome</name>
    <dbReference type="NCBI Taxonomy" id="408172"/>
    <lineage>
        <taxon>unclassified sequences</taxon>
        <taxon>metagenomes</taxon>
        <taxon>ecological metagenomes</taxon>
    </lineage>
</organism>
<feature type="transmembrane region" description="Helical" evidence="1">
    <location>
        <begin position="96"/>
        <end position="114"/>
    </location>
</feature>
<keyword evidence="1" id="KW-0812">Transmembrane</keyword>
<dbReference type="EMBL" id="UINC01101172">
    <property type="protein sequence ID" value="SVC61776.1"/>
    <property type="molecule type" value="Genomic_DNA"/>
</dbReference>
<accession>A0A382NKZ6</accession>
<protein>
    <recommendedName>
        <fullName evidence="3">Sulfatase N-terminal domain-containing protein</fullName>
    </recommendedName>
</protein>
<evidence type="ECO:0000256" key="1">
    <source>
        <dbReference type="SAM" id="Phobius"/>
    </source>
</evidence>